<dbReference type="PhylomeDB" id="Q89GR8"/>
<dbReference type="InterPro" id="IPR036388">
    <property type="entry name" value="WH-like_DNA-bd_sf"/>
</dbReference>
<reference evidence="6" key="1">
    <citation type="journal article" date="2002" name="DNA Res.">
        <title>Complete genomic sequence of nitrogen-fixing symbiotic bacterium Bradyrhizobium japonicum USDA110.</title>
        <authorList>
            <person name="Kaneko T."/>
            <person name="Nakamura Y."/>
            <person name="Sato S."/>
            <person name="Minamisawa K."/>
            <person name="Uchiumi T."/>
            <person name="Sasamoto S."/>
            <person name="Watanabe A."/>
            <person name="Idesawa K."/>
            <person name="Iriguchi M."/>
            <person name="Kawashima K."/>
            <person name="Kohara M."/>
            <person name="Matsumoto M."/>
            <person name="Shimpo S."/>
            <person name="Tsuruoka H."/>
            <person name="Wada T."/>
            <person name="Yamada M."/>
            <person name="Tabata S."/>
        </authorList>
    </citation>
    <scope>NUCLEOTIDE SEQUENCE [LARGE SCALE GENOMIC DNA]</scope>
    <source>
        <strain evidence="6">JCM 10833 / BCRC 13528 / IAM 13628 / NBRC 14792 / USDA 110</strain>
    </source>
</reference>
<dbReference type="eggNOG" id="COG1802">
    <property type="taxonomic scope" value="Bacteria"/>
</dbReference>
<dbReference type="SMART" id="SM00345">
    <property type="entry name" value="HTH_GNTR"/>
    <property type="match status" value="1"/>
</dbReference>
<dbReference type="InterPro" id="IPR000524">
    <property type="entry name" value="Tscrpt_reg_HTH_GntR"/>
</dbReference>
<name>Q89GR8_BRADU</name>
<evidence type="ECO:0000313" key="6">
    <source>
        <dbReference type="Proteomes" id="UP000002526"/>
    </source>
</evidence>
<dbReference type="InterPro" id="IPR036390">
    <property type="entry name" value="WH_DNA-bd_sf"/>
</dbReference>
<dbReference type="Proteomes" id="UP000002526">
    <property type="component" value="Chromosome"/>
</dbReference>
<evidence type="ECO:0000256" key="1">
    <source>
        <dbReference type="ARBA" id="ARBA00023015"/>
    </source>
</evidence>
<dbReference type="Gene3D" id="1.20.120.530">
    <property type="entry name" value="GntR ligand-binding domain-like"/>
    <property type="match status" value="1"/>
</dbReference>
<dbReference type="SUPFAM" id="SSF48008">
    <property type="entry name" value="GntR ligand-binding domain-like"/>
    <property type="match status" value="1"/>
</dbReference>
<proteinExistence type="predicted"/>
<dbReference type="Pfam" id="PF00392">
    <property type="entry name" value="GntR"/>
    <property type="match status" value="1"/>
</dbReference>
<organism evidence="5 6">
    <name type="scientific">Bradyrhizobium diazoefficiens (strain JCM 10833 / BCRC 13528 / IAM 13628 / NBRC 14792 / USDA 110)</name>
    <dbReference type="NCBI Taxonomy" id="224911"/>
    <lineage>
        <taxon>Bacteria</taxon>
        <taxon>Pseudomonadati</taxon>
        <taxon>Pseudomonadota</taxon>
        <taxon>Alphaproteobacteria</taxon>
        <taxon>Hyphomicrobiales</taxon>
        <taxon>Nitrobacteraceae</taxon>
        <taxon>Bradyrhizobium</taxon>
    </lineage>
</organism>
<dbReference type="CDD" id="cd07377">
    <property type="entry name" value="WHTH_GntR"/>
    <property type="match status" value="1"/>
</dbReference>
<dbReference type="SMART" id="SM00895">
    <property type="entry name" value="FCD"/>
    <property type="match status" value="1"/>
</dbReference>
<gene>
    <name evidence="5" type="ordered locus">blr6277</name>
</gene>
<dbReference type="InterPro" id="IPR008920">
    <property type="entry name" value="TF_FadR/GntR_C"/>
</dbReference>
<keyword evidence="1" id="KW-0805">Transcription regulation</keyword>
<evidence type="ECO:0000256" key="3">
    <source>
        <dbReference type="ARBA" id="ARBA00023163"/>
    </source>
</evidence>
<dbReference type="PROSITE" id="PS50949">
    <property type="entry name" value="HTH_GNTR"/>
    <property type="match status" value="1"/>
</dbReference>
<evidence type="ECO:0000259" key="4">
    <source>
        <dbReference type="PROSITE" id="PS50949"/>
    </source>
</evidence>
<dbReference type="PANTHER" id="PTHR43537">
    <property type="entry name" value="TRANSCRIPTIONAL REGULATOR, GNTR FAMILY"/>
    <property type="match status" value="1"/>
</dbReference>
<dbReference type="HOGENOM" id="CLU_017584_5_3_5"/>
<dbReference type="InterPro" id="IPR011711">
    <property type="entry name" value="GntR_C"/>
</dbReference>
<keyword evidence="6" id="KW-1185">Reference proteome</keyword>
<dbReference type="GO" id="GO:0006355">
    <property type="term" value="P:regulation of DNA-templated transcription"/>
    <property type="evidence" value="ECO:0000318"/>
    <property type="project" value="GO_Central"/>
</dbReference>
<dbReference type="OrthoDB" id="8680240at2"/>
<dbReference type="AlphaFoldDB" id="Q89GR8"/>
<dbReference type="PANTHER" id="PTHR43537:SF20">
    <property type="entry name" value="HTH-TYPE TRANSCRIPTIONAL REPRESSOR GLAR"/>
    <property type="match status" value="1"/>
</dbReference>
<dbReference type="EnsemblBacteria" id="BAC51542">
    <property type="protein sequence ID" value="BAC51542"/>
    <property type="gene ID" value="BAC51542"/>
</dbReference>
<sequence>MILTGSRGMAGRRRMRERVKPAGETRAADVLHRMRADIISCTLKPGAKLRFEALRDIYAVSFSTLREALSRLVAEGLVIAEDQRGFVVAPVSIDDLNDLTYVRVLIERECVALAIKNGDDAWEADIIGAFHRMDRLQNRLGSNYYLSEEWGKLHGDFHFSLVAACGSPNLLEIRQKLFERAHRYRRMSSQFRTKWRAKDVEHKMIMDSVVARDAAKAEELIERHIRETTDNVIKHAGHLFVTSDEERPRRTSRVAAE</sequence>
<dbReference type="SUPFAM" id="SSF46785">
    <property type="entry name" value="Winged helix' DNA-binding domain"/>
    <property type="match status" value="1"/>
</dbReference>
<dbReference type="GO" id="GO:0000987">
    <property type="term" value="F:cis-regulatory region sequence-specific DNA binding"/>
    <property type="evidence" value="ECO:0000318"/>
    <property type="project" value="GO_Central"/>
</dbReference>
<dbReference type="Pfam" id="PF07729">
    <property type="entry name" value="FCD"/>
    <property type="match status" value="1"/>
</dbReference>
<evidence type="ECO:0000256" key="2">
    <source>
        <dbReference type="ARBA" id="ARBA00023125"/>
    </source>
</evidence>
<dbReference type="FunCoup" id="Q89GR8">
    <property type="interactions" value="85"/>
</dbReference>
<protein>
    <submittedName>
        <fullName evidence="5">Transcriptional regulatory protein</fullName>
    </submittedName>
</protein>
<evidence type="ECO:0000313" key="5">
    <source>
        <dbReference type="EMBL" id="BAC51542.1"/>
    </source>
</evidence>
<dbReference type="PATRIC" id="fig|224911.5.peg.6417"/>
<keyword evidence="3" id="KW-0804">Transcription</keyword>
<dbReference type="EMBL" id="BA000040">
    <property type="protein sequence ID" value="BAC51542.1"/>
    <property type="molecule type" value="Genomic_DNA"/>
</dbReference>
<dbReference type="KEGG" id="bja:blr6277"/>
<dbReference type="STRING" id="224911.AAV28_28945"/>
<keyword evidence="2" id="KW-0238">DNA-binding</keyword>
<accession>Q89GR8</accession>
<dbReference type="GO" id="GO:0003700">
    <property type="term" value="F:DNA-binding transcription factor activity"/>
    <property type="evidence" value="ECO:0000318"/>
    <property type="project" value="GO_Central"/>
</dbReference>
<dbReference type="Gene3D" id="1.10.10.10">
    <property type="entry name" value="Winged helix-like DNA-binding domain superfamily/Winged helix DNA-binding domain"/>
    <property type="match status" value="1"/>
</dbReference>
<feature type="domain" description="HTH gntR-type" evidence="4">
    <location>
        <begin position="24"/>
        <end position="91"/>
    </location>
</feature>
<dbReference type="InParanoid" id="Q89GR8"/>